<dbReference type="HOGENOM" id="CLU_2526530_0_0_12"/>
<organism evidence="1 2">
    <name type="scientific">Treponema primitia (strain ATCC BAA-887 / DSM 12427 / ZAS-2)</name>
    <dbReference type="NCBI Taxonomy" id="545694"/>
    <lineage>
        <taxon>Bacteria</taxon>
        <taxon>Pseudomonadati</taxon>
        <taxon>Spirochaetota</taxon>
        <taxon>Spirochaetia</taxon>
        <taxon>Spirochaetales</taxon>
        <taxon>Treponemataceae</taxon>
        <taxon>Treponema</taxon>
    </lineage>
</organism>
<dbReference type="AlphaFoldDB" id="F5YGW8"/>
<evidence type="ECO:0000313" key="2">
    <source>
        <dbReference type="Proteomes" id="UP000009223"/>
    </source>
</evidence>
<gene>
    <name evidence="1" type="ordered locus">TREPR_1159</name>
</gene>
<proteinExistence type="predicted"/>
<dbReference type="KEGG" id="tpi:TREPR_1159"/>
<reference evidence="2" key="1">
    <citation type="submission" date="2009-12" db="EMBL/GenBank/DDBJ databases">
        <title>Complete sequence of Treponema primitia strain ZAS-2.</title>
        <authorList>
            <person name="Tetu S.G."/>
            <person name="Matson E."/>
            <person name="Ren Q."/>
            <person name="Seshadri R."/>
            <person name="Elbourne L."/>
            <person name="Hassan K.A."/>
            <person name="Durkin A."/>
            <person name="Radune D."/>
            <person name="Mohamoud Y."/>
            <person name="Shay R."/>
            <person name="Jin S."/>
            <person name="Zhang X."/>
            <person name="Lucey K."/>
            <person name="Ballor N.R."/>
            <person name="Ottesen E."/>
            <person name="Rosenthal R."/>
            <person name="Allen A."/>
            <person name="Leadbetter J.R."/>
            <person name="Paulsen I.T."/>
        </authorList>
    </citation>
    <scope>NUCLEOTIDE SEQUENCE [LARGE SCALE GENOMIC DNA]</scope>
    <source>
        <strain evidence="2">ATCC BAA-887 / DSM 12427 / ZAS-2</strain>
    </source>
</reference>
<keyword evidence="2" id="KW-1185">Reference proteome</keyword>
<reference evidence="1 2" key="2">
    <citation type="journal article" date="2011" name="ISME J.">
        <title>RNA-seq reveals cooperative metabolic interactions between two termite-gut spirochete species in co-culture.</title>
        <authorList>
            <person name="Rosenthal A.Z."/>
            <person name="Matson E.G."/>
            <person name="Eldar A."/>
            <person name="Leadbetter J.R."/>
        </authorList>
    </citation>
    <scope>NUCLEOTIDE SEQUENCE [LARGE SCALE GENOMIC DNA]</scope>
    <source>
        <strain evidence="2">ATCC BAA-887 / DSM 12427 / ZAS-2</strain>
    </source>
</reference>
<accession>F5YGW8</accession>
<protein>
    <submittedName>
        <fullName evidence="1">Uncharacterized protein</fullName>
    </submittedName>
</protein>
<evidence type="ECO:0000313" key="1">
    <source>
        <dbReference type="EMBL" id="AEF86161.1"/>
    </source>
</evidence>
<name>F5YGW8_TREPZ</name>
<dbReference type="eggNOG" id="ENOG5030Y29">
    <property type="taxonomic scope" value="Bacteria"/>
</dbReference>
<dbReference type="Proteomes" id="UP000009223">
    <property type="component" value="Chromosome"/>
</dbReference>
<sequence>MVIGYDTITITGSVRPLNTDFTKGITLNGYSGQTDTDSDKKRGILFIKDRGTVKSVPYVFWYAAGAVRMLTVGDEAVFETFKLQ</sequence>
<dbReference type="EMBL" id="CP001843">
    <property type="protein sequence ID" value="AEF86161.1"/>
    <property type="molecule type" value="Genomic_DNA"/>
</dbReference>